<dbReference type="RefSeq" id="XP_022480822.1">
    <property type="nucleotide sequence ID" value="XM_022612661.1"/>
</dbReference>
<proteinExistence type="predicted"/>
<name>A0A1G4BQW5_9PEZI</name>
<comment type="caution">
    <text evidence="2">The sequence shown here is derived from an EMBL/GenBank/DDBJ whole genome shotgun (WGS) entry which is preliminary data.</text>
</comment>
<accession>A0A1G4BQW5</accession>
<dbReference type="InterPro" id="IPR036890">
    <property type="entry name" value="HATPase_C_sf"/>
</dbReference>
<evidence type="ECO:0000313" key="2">
    <source>
        <dbReference type="EMBL" id="OHF03686.1"/>
    </source>
</evidence>
<dbReference type="SUPFAM" id="SSF55874">
    <property type="entry name" value="ATPase domain of HSP90 chaperone/DNA topoisomerase II/histidine kinase"/>
    <property type="match status" value="1"/>
</dbReference>
<dbReference type="GeneID" id="34554171"/>
<sequence length="918" mass="104250">MAVAPGPSGHQPTARQLVEGIAEEHGIVPENDMAEIGTMSQRIRTVVEKALLQKDQLIGSSILTLAKNLNTSHARFLFELLQNADDNKFAAARSRGSDPYVVFSVYRDQIKIKCNEDGFTYRDLKAICAIGQSSKNRSHGYIGEKGIGFKSVFMAAWKVHILSNDFSFSFIHHKGDSGLGMVSPIWEPDFIPQGDQAPSCITLHLHQYDDTSLSEAMRQREEIDREFANLPITVLFFLRNLRRIEIQLHNDDDEETRRVEYSLPDSNSATLMERVWLPQHGRSSGESIQRKYHVTRQSIQDAPPNENREFSEGNSRADSETEIVLVFPLDEDNTPIVENQSVFAFLPTRPMGFKFIIQADFVTNSSREGIVTSSARNLAIRDGIATCFVEAMEELCQHPTLQFQWMRWLPQRHSYPWGSFWNALLEDIMSRIKKSKILRTRGSGRLGEIHALRRLQSNWLDGNGTPLFEDLNAEIYTAKEYNITDLSLLEPYGLRWLSAEERIARVEMDLSQPTDKSRMKSPSTSTQWHSLAATAIQRLANTASPQNLARIHSLEIIPLRDGSWTSTNGSRRPIYFPRCQDGLEIPANLPLSLVSLDASVIDERHKLFELLGVQTAAAEEIRSFIFRDPVPMLKTEATLLASVDNLRFLYLSHSTIPDEENATAFSSVFVFDHTMEVGLPHHQDIYLATNNLYGPHQLLQPTSSQTGGFFVPFLHSQYSESPPETPIGSQQTWSDWLEHFLRVRSRLRLTAATSPENLSPELDYVRMFRPACFIGALQHHWTLLDKDEDASPRFIRKLRTLSVVCQDGREYPLSETTLPLSELQAICSSYLEDSTINFLQIDEAIHSASYQSKWAFLVDELGVRARDDVNYYLSILQCIIEAQPQQSNYSKALSIVYEMIQLRCEESASKEQVRTVVK</sequence>
<feature type="region of interest" description="Disordered" evidence="1">
    <location>
        <begin position="296"/>
        <end position="315"/>
    </location>
</feature>
<dbReference type="NCBIfam" id="NF047352">
    <property type="entry name" value="P_loop_sacsin"/>
    <property type="match status" value="1"/>
</dbReference>
<dbReference type="AlphaFoldDB" id="A0A1G4BQW5"/>
<dbReference type="OrthoDB" id="1262810at2759"/>
<organism evidence="2 3">
    <name type="scientific">Colletotrichum orchidophilum</name>
    <dbReference type="NCBI Taxonomy" id="1209926"/>
    <lineage>
        <taxon>Eukaryota</taxon>
        <taxon>Fungi</taxon>
        <taxon>Dikarya</taxon>
        <taxon>Ascomycota</taxon>
        <taxon>Pezizomycotina</taxon>
        <taxon>Sordariomycetes</taxon>
        <taxon>Hypocreomycetidae</taxon>
        <taxon>Glomerellales</taxon>
        <taxon>Glomerellaceae</taxon>
        <taxon>Colletotrichum</taxon>
    </lineage>
</organism>
<evidence type="ECO:0000256" key="1">
    <source>
        <dbReference type="SAM" id="MobiDB-lite"/>
    </source>
</evidence>
<reference evidence="2 3" key="1">
    <citation type="submission" date="2016-09" db="EMBL/GenBank/DDBJ databases">
        <authorList>
            <person name="Capua I."/>
            <person name="De Benedictis P."/>
            <person name="Joannis T."/>
            <person name="Lombin L.H."/>
            <person name="Cattoli G."/>
        </authorList>
    </citation>
    <scope>NUCLEOTIDE SEQUENCE [LARGE SCALE GENOMIC DNA]</scope>
    <source>
        <strain evidence="2 3">IMI 309357</strain>
    </source>
</reference>
<dbReference type="Proteomes" id="UP000176998">
    <property type="component" value="Unassembled WGS sequence"/>
</dbReference>
<dbReference type="EMBL" id="MJBS01000005">
    <property type="protein sequence ID" value="OHF03686.1"/>
    <property type="molecule type" value="Genomic_DNA"/>
</dbReference>
<dbReference type="STRING" id="1209926.A0A1G4BQW5"/>
<dbReference type="PANTHER" id="PTHR32387:SF0">
    <property type="entry name" value="PROTEIN NO VEIN"/>
    <property type="match status" value="1"/>
</dbReference>
<protein>
    <submittedName>
        <fullName evidence="2">Uncharacterized protein</fullName>
    </submittedName>
</protein>
<evidence type="ECO:0000313" key="3">
    <source>
        <dbReference type="Proteomes" id="UP000176998"/>
    </source>
</evidence>
<feature type="compositionally biased region" description="Basic and acidic residues" evidence="1">
    <location>
        <begin position="306"/>
        <end position="315"/>
    </location>
</feature>
<keyword evidence="3" id="KW-1185">Reference proteome</keyword>
<dbReference type="PANTHER" id="PTHR32387">
    <property type="entry name" value="WU:FJ29H11"/>
    <property type="match status" value="1"/>
</dbReference>
<dbReference type="InterPro" id="IPR052957">
    <property type="entry name" value="Auxin_embryo_med"/>
</dbReference>
<dbReference type="Gene3D" id="3.30.565.10">
    <property type="entry name" value="Histidine kinase-like ATPase, C-terminal domain"/>
    <property type="match status" value="1"/>
</dbReference>
<gene>
    <name evidence="2" type="ORF">CORC01_01005</name>
</gene>